<evidence type="ECO:0000313" key="3">
    <source>
        <dbReference type="Proteomes" id="UP001345219"/>
    </source>
</evidence>
<name>A0AAN7K562_9MYRT</name>
<keyword evidence="3" id="KW-1185">Reference proteome</keyword>
<feature type="region of interest" description="Disordered" evidence="1">
    <location>
        <begin position="52"/>
        <end position="71"/>
    </location>
</feature>
<dbReference type="AlphaFoldDB" id="A0AAN7K562"/>
<dbReference type="EMBL" id="JAXIOK010000010">
    <property type="protein sequence ID" value="KAK4760785.1"/>
    <property type="molecule type" value="Genomic_DNA"/>
</dbReference>
<feature type="compositionally biased region" description="Basic and acidic residues" evidence="1">
    <location>
        <begin position="52"/>
        <end position="63"/>
    </location>
</feature>
<dbReference type="Proteomes" id="UP001345219">
    <property type="component" value="Chromosome 5"/>
</dbReference>
<sequence length="100" mass="11138">MADPHGMGWRELSVNFFKRNSAFLFQLNSPIPDLDPGVNLAVAVRRRCDPCRASGCRDSRRDSVAGYSDPDPRRLQAPDLHLHLSVYLHLQLQPALSIGG</sequence>
<proteinExistence type="predicted"/>
<protein>
    <submittedName>
        <fullName evidence="2">Uncharacterized protein</fullName>
    </submittedName>
</protein>
<reference evidence="2 3" key="1">
    <citation type="journal article" date="2023" name="Hortic Res">
        <title>Pangenome of water caltrop reveals structural variations and asymmetric subgenome divergence after allopolyploidization.</title>
        <authorList>
            <person name="Zhang X."/>
            <person name="Chen Y."/>
            <person name="Wang L."/>
            <person name="Yuan Y."/>
            <person name="Fang M."/>
            <person name="Shi L."/>
            <person name="Lu R."/>
            <person name="Comes H.P."/>
            <person name="Ma Y."/>
            <person name="Chen Y."/>
            <person name="Huang G."/>
            <person name="Zhou Y."/>
            <person name="Zheng Z."/>
            <person name="Qiu Y."/>
        </authorList>
    </citation>
    <scope>NUCLEOTIDE SEQUENCE [LARGE SCALE GENOMIC DNA]</scope>
    <source>
        <tissue evidence="2">Roots</tissue>
    </source>
</reference>
<comment type="caution">
    <text evidence="2">The sequence shown here is derived from an EMBL/GenBank/DDBJ whole genome shotgun (WGS) entry which is preliminary data.</text>
</comment>
<evidence type="ECO:0000313" key="2">
    <source>
        <dbReference type="EMBL" id="KAK4760785.1"/>
    </source>
</evidence>
<gene>
    <name evidence="2" type="ORF">SAY87_005678</name>
</gene>
<organism evidence="2 3">
    <name type="scientific">Trapa incisa</name>
    <dbReference type="NCBI Taxonomy" id="236973"/>
    <lineage>
        <taxon>Eukaryota</taxon>
        <taxon>Viridiplantae</taxon>
        <taxon>Streptophyta</taxon>
        <taxon>Embryophyta</taxon>
        <taxon>Tracheophyta</taxon>
        <taxon>Spermatophyta</taxon>
        <taxon>Magnoliopsida</taxon>
        <taxon>eudicotyledons</taxon>
        <taxon>Gunneridae</taxon>
        <taxon>Pentapetalae</taxon>
        <taxon>rosids</taxon>
        <taxon>malvids</taxon>
        <taxon>Myrtales</taxon>
        <taxon>Lythraceae</taxon>
        <taxon>Trapa</taxon>
    </lineage>
</organism>
<evidence type="ECO:0000256" key="1">
    <source>
        <dbReference type="SAM" id="MobiDB-lite"/>
    </source>
</evidence>
<accession>A0AAN7K562</accession>